<dbReference type="NCBIfam" id="TIGR01693">
    <property type="entry name" value="UTase_glnD"/>
    <property type="match status" value="1"/>
</dbReference>
<evidence type="ECO:0000256" key="4">
    <source>
        <dbReference type="ARBA" id="ARBA00022801"/>
    </source>
</evidence>
<dbReference type="SUPFAM" id="SSF81593">
    <property type="entry name" value="Nucleotidyltransferase substrate binding subunit/domain"/>
    <property type="match status" value="1"/>
</dbReference>
<comment type="caution">
    <text evidence="7">Lacks conserved residue(s) required for the propagation of feature annotation.</text>
</comment>
<keyword evidence="6 7" id="KW-0511">Multifunctional enzyme</keyword>
<comment type="catalytic activity">
    <reaction evidence="7">
        <text>[protein-PII]-uridylyl-L-tyrosine + H2O = [protein-PII]-L-tyrosine + UMP + H(+)</text>
        <dbReference type="Rhea" id="RHEA:48600"/>
        <dbReference type="Rhea" id="RHEA-COMP:12147"/>
        <dbReference type="Rhea" id="RHEA-COMP:12148"/>
        <dbReference type="ChEBI" id="CHEBI:15377"/>
        <dbReference type="ChEBI" id="CHEBI:15378"/>
        <dbReference type="ChEBI" id="CHEBI:46858"/>
        <dbReference type="ChEBI" id="CHEBI:57865"/>
        <dbReference type="ChEBI" id="CHEBI:90602"/>
    </reaction>
</comment>
<dbReference type="InterPro" id="IPR043519">
    <property type="entry name" value="NT_sf"/>
</dbReference>
<evidence type="ECO:0000256" key="6">
    <source>
        <dbReference type="ARBA" id="ARBA00023268"/>
    </source>
</evidence>
<feature type="region of interest" description="Uridylyltransferase" evidence="7">
    <location>
        <begin position="1"/>
        <end position="365"/>
    </location>
</feature>
<organism evidence="11 12">
    <name type="scientific">Kordiimonas pumila</name>
    <dbReference type="NCBI Taxonomy" id="2161677"/>
    <lineage>
        <taxon>Bacteria</taxon>
        <taxon>Pseudomonadati</taxon>
        <taxon>Pseudomonadota</taxon>
        <taxon>Alphaproteobacteria</taxon>
        <taxon>Kordiimonadales</taxon>
        <taxon>Kordiimonadaceae</taxon>
        <taxon>Kordiimonas</taxon>
    </lineage>
</organism>
<dbReference type="CDD" id="cd04900">
    <property type="entry name" value="ACT_UUR-like_1"/>
    <property type="match status" value="1"/>
</dbReference>
<dbReference type="InterPro" id="IPR006674">
    <property type="entry name" value="HD_domain"/>
</dbReference>
<name>A0ABV7D955_9PROT</name>
<dbReference type="PIRSF" id="PIRSF006288">
    <property type="entry name" value="PII_uridyltransf"/>
    <property type="match status" value="1"/>
</dbReference>
<dbReference type="Pfam" id="PF01966">
    <property type="entry name" value="HD"/>
    <property type="match status" value="1"/>
</dbReference>
<dbReference type="EC" id="3.1.4.-" evidence="7"/>
<dbReference type="InterPro" id="IPR002912">
    <property type="entry name" value="ACT_dom"/>
</dbReference>
<feature type="region of interest" description="Disordered" evidence="8">
    <location>
        <begin position="909"/>
        <end position="928"/>
    </location>
</feature>
<comment type="similarity">
    <text evidence="7">Belongs to the GlnD family.</text>
</comment>
<dbReference type="InterPro" id="IPR010043">
    <property type="entry name" value="UTase/UR"/>
</dbReference>
<dbReference type="InterPro" id="IPR003607">
    <property type="entry name" value="HD/PDEase_dom"/>
</dbReference>
<dbReference type="NCBIfam" id="NF003467">
    <property type="entry name" value="PRK05092.1"/>
    <property type="match status" value="1"/>
</dbReference>
<evidence type="ECO:0000259" key="9">
    <source>
        <dbReference type="PROSITE" id="PS51671"/>
    </source>
</evidence>
<feature type="domain" description="ACT" evidence="9">
    <location>
        <begin position="721"/>
        <end position="803"/>
    </location>
</feature>
<dbReference type="EC" id="2.7.7.59" evidence="7"/>
<dbReference type="PROSITE" id="PS51831">
    <property type="entry name" value="HD"/>
    <property type="match status" value="1"/>
</dbReference>
<dbReference type="PANTHER" id="PTHR47320:SF1">
    <property type="entry name" value="BIFUNCTIONAL URIDYLYLTRANSFERASE_URIDYLYL-REMOVING ENZYME"/>
    <property type="match status" value="1"/>
</dbReference>
<evidence type="ECO:0000313" key="12">
    <source>
        <dbReference type="Proteomes" id="UP001595444"/>
    </source>
</evidence>
<dbReference type="Gene3D" id="3.30.460.10">
    <property type="entry name" value="Beta Polymerase, domain 2"/>
    <property type="match status" value="1"/>
</dbReference>
<dbReference type="PROSITE" id="PS51671">
    <property type="entry name" value="ACT"/>
    <property type="match status" value="2"/>
</dbReference>
<keyword evidence="12" id="KW-1185">Reference proteome</keyword>
<evidence type="ECO:0000256" key="8">
    <source>
        <dbReference type="SAM" id="MobiDB-lite"/>
    </source>
</evidence>
<dbReference type="SUPFAM" id="SSF81891">
    <property type="entry name" value="Poly A polymerase C-terminal region-like"/>
    <property type="match status" value="1"/>
</dbReference>
<evidence type="ECO:0000256" key="3">
    <source>
        <dbReference type="ARBA" id="ARBA00022737"/>
    </source>
</evidence>
<proteinExistence type="inferred from homology"/>
<reference evidence="12" key="1">
    <citation type="journal article" date="2019" name="Int. J. Syst. Evol. Microbiol.">
        <title>The Global Catalogue of Microorganisms (GCM) 10K type strain sequencing project: providing services to taxonomists for standard genome sequencing and annotation.</title>
        <authorList>
            <consortium name="The Broad Institute Genomics Platform"/>
            <consortium name="The Broad Institute Genome Sequencing Center for Infectious Disease"/>
            <person name="Wu L."/>
            <person name="Ma J."/>
        </authorList>
    </citation>
    <scope>NUCLEOTIDE SEQUENCE [LARGE SCALE GENOMIC DNA]</scope>
    <source>
        <strain evidence="12">KCTC 62164</strain>
    </source>
</reference>
<dbReference type="InterPro" id="IPR013546">
    <property type="entry name" value="PII_UdlTrfase/GS_AdlTrfase"/>
</dbReference>
<comment type="cofactor">
    <cofactor evidence="7">
        <name>Mg(2+)</name>
        <dbReference type="ChEBI" id="CHEBI:18420"/>
    </cofactor>
</comment>
<gene>
    <name evidence="7" type="primary">glnD</name>
    <name evidence="11" type="ORF">ACFOKA_17595</name>
</gene>
<keyword evidence="2 7" id="KW-0548">Nucleotidyltransferase</keyword>
<keyword evidence="4 7" id="KW-0378">Hydrolase</keyword>
<evidence type="ECO:0000256" key="5">
    <source>
        <dbReference type="ARBA" id="ARBA00022842"/>
    </source>
</evidence>
<dbReference type="CDD" id="cd05401">
    <property type="entry name" value="NT_GlnE_GlnD_like"/>
    <property type="match status" value="1"/>
</dbReference>
<feature type="compositionally biased region" description="Basic and acidic residues" evidence="8">
    <location>
        <begin position="918"/>
        <end position="928"/>
    </location>
</feature>
<dbReference type="RefSeq" id="WP_194214463.1">
    <property type="nucleotide sequence ID" value="NZ_CP061205.1"/>
</dbReference>
<protein>
    <recommendedName>
        <fullName evidence="7">Bifunctional uridylyltransferase/uridylyl-removing enzyme</fullName>
        <shortName evidence="7">UTase/UR</shortName>
    </recommendedName>
    <alternativeName>
        <fullName evidence="7">Bifunctional [protein-PII] modification enzyme</fullName>
    </alternativeName>
    <alternativeName>
        <fullName evidence="7">Bifunctional nitrogen sensor protein</fullName>
    </alternativeName>
    <domain>
        <recommendedName>
            <fullName evidence="7">[Protein-PII] uridylyltransferase</fullName>
            <shortName evidence="7">PII uridylyltransferase</shortName>
            <shortName evidence="7">UTase</shortName>
            <ecNumber evidence="7">2.7.7.59</ecNumber>
        </recommendedName>
    </domain>
    <domain>
        <recommendedName>
            <fullName evidence="7">[Protein-PII]-UMP uridylyl-removing enzyme</fullName>
            <shortName evidence="7">UR</shortName>
            <ecNumber evidence="7">3.1.4.-</ecNumber>
        </recommendedName>
    </domain>
</protein>
<comment type="catalytic activity">
    <reaction evidence="7">
        <text>[protein-PII]-L-tyrosine + UTP = [protein-PII]-uridylyl-L-tyrosine + diphosphate</text>
        <dbReference type="Rhea" id="RHEA:13673"/>
        <dbReference type="Rhea" id="RHEA-COMP:12147"/>
        <dbReference type="Rhea" id="RHEA-COMP:12148"/>
        <dbReference type="ChEBI" id="CHEBI:33019"/>
        <dbReference type="ChEBI" id="CHEBI:46398"/>
        <dbReference type="ChEBI" id="CHEBI:46858"/>
        <dbReference type="ChEBI" id="CHEBI:90602"/>
        <dbReference type="EC" id="2.7.7.59"/>
    </reaction>
</comment>
<dbReference type="PANTHER" id="PTHR47320">
    <property type="entry name" value="BIFUNCTIONAL URIDYLYLTRANSFERASE/URIDYLYL-REMOVING ENZYME"/>
    <property type="match status" value="1"/>
</dbReference>
<sequence>MSNIRNRKDLINRKQLVTELEQLVETHPRDKWQLELVKMLKPAYQHGWEGVKARFFNDGDKGQTAAASLCYVTDQTLRIIFDFVTTYVYPVANPTASERIALVATGGYGRGELAPYSDIDLLFLIPYKSTPWAENVVEFMLYVLWDLGLKIGHATRTGEECARLAKEDLTIRTALLESRYLWGDKALYDEAVKRFVRRVISTSGAEFVEQKLEERDKRHQRLGDSRYVVEPNIKEGKGGLRDLQTMWWIARYLYGVNRTQAVDPEILTDEENQQFKKAEAFLWTVRVALHFLADRAEERLTFDMQRQLADVLKYKDHPGLSDVERFMKHYFLVAKQVGDLTRIFCAVLEARQQKTFFSRFRRTKKLKEFALEGGRLTLLKEDDIKTNPGLMVKIFRLADDKGLDIHPDALRIIQHNLGRITQKVRRDPEVNEDFLAILTSMKEGEINLRRMNEAGVFGRFLPDFGRVVAQMQYDMYHHYTVDEHTIRAIGLLSKIEAGQLEKDHPLASEVIQKIISRRVLYVAVLLHDIAKGRGGDHSELGAEVAHAVCPRLGLKPAETETVAWLVRWHLLMSNTAFKRDLSDHKTIVDFCELVKSPERLRLLLILTVVDIRAVGPGIWNGWKGQLLRELYRAAEEVLMAGHATRGRSERVQMKKDALGETLKAWGAVDLDKHYTRMNDAYWIAEDHDTLVQDAELIRATDATSDLLGVSARIETFQDMTNVAVYTEDHPGMFARIVGALGVAGATIMGAKIHTSRDGLAVDNFVVHDEDGDTFNSKEKLGRLEETILETLKGNVKPKERLKNKRIYGNKDAAFEIEPVVLIDNKASNWSTVIEVNAKDRPGLLYDLAYALYGLKLSIFSAHVATYGERAIDVFYVRDLIGQKITNKVRLRNIEDKLLKASRGEAIFGRPKNSAGADTDDKAPQELVI</sequence>
<feature type="domain" description="ACT" evidence="9">
    <location>
        <begin position="832"/>
        <end position="915"/>
    </location>
</feature>
<accession>A0ABV7D955</accession>
<dbReference type="EMBL" id="JBHRSL010000028">
    <property type="protein sequence ID" value="MFC3053717.1"/>
    <property type="molecule type" value="Genomic_DNA"/>
</dbReference>
<comment type="function">
    <text evidence="7">Modifies, by uridylylation and deuridylylation, the PII regulatory proteins (GlnB and homologs), in response to the nitrogen status of the cell that GlnD senses through the glutamine level. Under low glutamine levels, catalyzes the conversion of the PII proteins and UTP to PII-UMP and PPi, while under higher glutamine levels, GlnD hydrolyzes PII-UMP to PII and UMP (deuridylylation). Thus, controls uridylylation state and activity of the PII proteins, and plays an important role in the regulation of nitrogen metabolism.</text>
</comment>
<comment type="caution">
    <text evidence="11">The sequence shown here is derived from an EMBL/GenBank/DDBJ whole genome shotgun (WGS) entry which is preliminary data.</text>
</comment>
<evidence type="ECO:0000256" key="7">
    <source>
        <dbReference type="HAMAP-Rule" id="MF_00277"/>
    </source>
</evidence>
<evidence type="ECO:0000256" key="2">
    <source>
        <dbReference type="ARBA" id="ARBA00022695"/>
    </source>
</evidence>
<dbReference type="CDD" id="cd04899">
    <property type="entry name" value="ACT_ACR-UUR-like_2"/>
    <property type="match status" value="1"/>
</dbReference>
<dbReference type="SUPFAM" id="SSF81301">
    <property type="entry name" value="Nucleotidyltransferase"/>
    <property type="match status" value="1"/>
</dbReference>
<keyword evidence="1 7" id="KW-0808">Transferase</keyword>
<dbReference type="SMART" id="SM00471">
    <property type="entry name" value="HDc"/>
    <property type="match status" value="1"/>
</dbReference>
<dbReference type="Pfam" id="PF01909">
    <property type="entry name" value="NTP_transf_2"/>
    <property type="match status" value="1"/>
</dbReference>
<feature type="domain" description="HD" evidence="10">
    <location>
        <begin position="481"/>
        <end position="603"/>
    </location>
</feature>
<comment type="domain">
    <text evidence="7">Has four distinct domains: an N-terminal nucleotidyltransferase (NT) domain responsible for UTase activity, a central HD domain that encodes UR activity, and two C-terminal ACT domains that seem to have a role in glutamine sensing.</text>
</comment>
<evidence type="ECO:0000259" key="10">
    <source>
        <dbReference type="PROSITE" id="PS51831"/>
    </source>
</evidence>
<dbReference type="Proteomes" id="UP001595444">
    <property type="component" value="Unassembled WGS sequence"/>
</dbReference>
<evidence type="ECO:0000313" key="11">
    <source>
        <dbReference type="EMBL" id="MFC3053717.1"/>
    </source>
</evidence>
<evidence type="ECO:0000256" key="1">
    <source>
        <dbReference type="ARBA" id="ARBA00022679"/>
    </source>
</evidence>
<dbReference type="Gene3D" id="1.10.3090.10">
    <property type="entry name" value="cca-adding enzyme, domain 2"/>
    <property type="match status" value="1"/>
</dbReference>
<comment type="activity regulation">
    <text evidence="7">Uridylyltransferase (UTase) activity is inhibited by glutamine, while glutamine activates uridylyl-removing (UR) activity.</text>
</comment>
<dbReference type="CDD" id="cd00077">
    <property type="entry name" value="HDc"/>
    <property type="match status" value="1"/>
</dbReference>
<dbReference type="GO" id="GO:0008773">
    <property type="term" value="F:[protein-PII] uridylyltransferase activity"/>
    <property type="evidence" value="ECO:0007669"/>
    <property type="project" value="UniProtKB-EC"/>
</dbReference>
<keyword evidence="5 7" id="KW-0460">Magnesium</keyword>
<dbReference type="HAMAP" id="MF_00277">
    <property type="entry name" value="PII_uridylyl_transf"/>
    <property type="match status" value="1"/>
</dbReference>
<dbReference type="InterPro" id="IPR002934">
    <property type="entry name" value="Polymerase_NTP_transf_dom"/>
</dbReference>
<dbReference type="Pfam" id="PF08335">
    <property type="entry name" value="GlnD_UR_UTase"/>
    <property type="match status" value="1"/>
</dbReference>
<dbReference type="SUPFAM" id="SSF55021">
    <property type="entry name" value="ACT-like"/>
    <property type="match status" value="2"/>
</dbReference>
<dbReference type="InterPro" id="IPR045865">
    <property type="entry name" value="ACT-like_dom_sf"/>
</dbReference>
<keyword evidence="3" id="KW-0677">Repeat</keyword>